<evidence type="ECO:0008006" key="11">
    <source>
        <dbReference type="Google" id="ProtNLM"/>
    </source>
</evidence>
<dbReference type="OrthoDB" id="10252009at2759"/>
<dbReference type="InterPro" id="IPR000340">
    <property type="entry name" value="Dual-sp_phosphatase_cat-dom"/>
</dbReference>
<dbReference type="Proteomes" id="UP000674318">
    <property type="component" value="Unassembled WGS sequence"/>
</dbReference>
<organism evidence="9 10">
    <name type="scientific">Porcisia hertigi</name>
    <dbReference type="NCBI Taxonomy" id="2761500"/>
    <lineage>
        <taxon>Eukaryota</taxon>
        <taxon>Discoba</taxon>
        <taxon>Euglenozoa</taxon>
        <taxon>Kinetoplastea</taxon>
        <taxon>Metakinetoplastina</taxon>
        <taxon>Trypanosomatida</taxon>
        <taxon>Trypanosomatidae</taxon>
        <taxon>Leishmaniinae</taxon>
        <taxon>Porcisia</taxon>
    </lineage>
</organism>
<dbReference type="RefSeq" id="XP_067756193.1">
    <property type="nucleotide sequence ID" value="XM_067899403.1"/>
</dbReference>
<evidence type="ECO:0000256" key="3">
    <source>
        <dbReference type="ARBA" id="ARBA00022912"/>
    </source>
</evidence>
<evidence type="ECO:0000256" key="4">
    <source>
        <dbReference type="ARBA" id="ARBA00047761"/>
    </source>
</evidence>
<keyword evidence="2" id="KW-0378">Hydrolase</keyword>
<dbReference type="AlphaFoldDB" id="A0A836IDA3"/>
<dbReference type="PANTHER" id="PTHR45948:SF2">
    <property type="entry name" value="DUAL SPECIFICITY PROTEIN PHOSPHATASE"/>
    <property type="match status" value="1"/>
</dbReference>
<feature type="domain" description="Tyrosine-protein phosphatase" evidence="7">
    <location>
        <begin position="188"/>
        <end position="329"/>
    </location>
</feature>
<feature type="domain" description="Tyrosine specific protein phosphatases" evidence="8">
    <location>
        <begin position="249"/>
        <end position="308"/>
    </location>
</feature>
<accession>A0A836IDA3</accession>
<evidence type="ECO:0000256" key="2">
    <source>
        <dbReference type="ARBA" id="ARBA00022801"/>
    </source>
</evidence>
<evidence type="ECO:0000259" key="8">
    <source>
        <dbReference type="PROSITE" id="PS50056"/>
    </source>
</evidence>
<evidence type="ECO:0000313" key="9">
    <source>
        <dbReference type="EMBL" id="KAG5501570.1"/>
    </source>
</evidence>
<comment type="similarity">
    <text evidence="1">Belongs to the protein-tyrosine phosphatase family. Non-receptor class dual specificity subfamily.</text>
</comment>
<dbReference type="FunFam" id="3.90.190.10:FF:000036">
    <property type="entry name" value="Serine/threonine/tyrosine-interacting protein a"/>
    <property type="match status" value="1"/>
</dbReference>
<feature type="compositionally biased region" description="Low complexity" evidence="6">
    <location>
        <begin position="56"/>
        <end position="85"/>
    </location>
</feature>
<dbReference type="SUPFAM" id="SSF52799">
    <property type="entry name" value="(Phosphotyrosine protein) phosphatases II"/>
    <property type="match status" value="1"/>
</dbReference>
<comment type="caution">
    <text evidence="9">The sequence shown here is derived from an EMBL/GenBank/DDBJ whole genome shotgun (WGS) entry which is preliminary data.</text>
</comment>
<dbReference type="Gene3D" id="3.90.190.10">
    <property type="entry name" value="Protein tyrosine phosphatase superfamily"/>
    <property type="match status" value="1"/>
</dbReference>
<evidence type="ECO:0000256" key="5">
    <source>
        <dbReference type="ARBA" id="ARBA00048336"/>
    </source>
</evidence>
<dbReference type="EMBL" id="JAFJZO010000027">
    <property type="protein sequence ID" value="KAG5501570.1"/>
    <property type="molecule type" value="Genomic_DNA"/>
</dbReference>
<evidence type="ECO:0000256" key="6">
    <source>
        <dbReference type="SAM" id="MobiDB-lite"/>
    </source>
</evidence>
<dbReference type="PROSITE" id="PS50054">
    <property type="entry name" value="TYR_PHOSPHATASE_DUAL"/>
    <property type="match status" value="1"/>
</dbReference>
<dbReference type="InterPro" id="IPR020422">
    <property type="entry name" value="TYR_PHOSPHATASE_DUAL_dom"/>
</dbReference>
<dbReference type="GO" id="GO:0005829">
    <property type="term" value="C:cytosol"/>
    <property type="evidence" value="ECO:0007669"/>
    <property type="project" value="TreeGrafter"/>
</dbReference>
<name>A0A836IDA3_9TRYP</name>
<evidence type="ECO:0000256" key="1">
    <source>
        <dbReference type="ARBA" id="ARBA00008601"/>
    </source>
</evidence>
<evidence type="ECO:0000259" key="7">
    <source>
        <dbReference type="PROSITE" id="PS50054"/>
    </source>
</evidence>
<gene>
    <name evidence="9" type="ORF">JKF63_03400</name>
</gene>
<dbReference type="SMART" id="SM00195">
    <property type="entry name" value="DSPc"/>
    <property type="match status" value="1"/>
</dbReference>
<dbReference type="PROSITE" id="PS50056">
    <property type="entry name" value="TYR_PHOSPHATASE_2"/>
    <property type="match status" value="1"/>
</dbReference>
<dbReference type="InterPro" id="IPR029021">
    <property type="entry name" value="Prot-tyrosine_phosphatase-like"/>
</dbReference>
<reference evidence="9 10" key="1">
    <citation type="submission" date="2021-02" db="EMBL/GenBank/DDBJ databases">
        <title>Porcisia hertigi Genome sequencing and assembly.</title>
        <authorList>
            <person name="Almutairi H."/>
            <person name="Gatherer D."/>
        </authorList>
    </citation>
    <scope>NUCLEOTIDE SEQUENCE [LARGE SCALE GENOMIC DNA]</scope>
    <source>
        <strain evidence="9 10">C119</strain>
    </source>
</reference>
<keyword evidence="3" id="KW-0904">Protein phosphatase</keyword>
<comment type="catalytic activity">
    <reaction evidence="4">
        <text>O-phospho-L-seryl-[protein] + H2O = L-seryl-[protein] + phosphate</text>
        <dbReference type="Rhea" id="RHEA:20629"/>
        <dbReference type="Rhea" id="RHEA-COMP:9863"/>
        <dbReference type="Rhea" id="RHEA-COMP:11604"/>
        <dbReference type="ChEBI" id="CHEBI:15377"/>
        <dbReference type="ChEBI" id="CHEBI:29999"/>
        <dbReference type="ChEBI" id="CHEBI:43474"/>
        <dbReference type="ChEBI" id="CHEBI:83421"/>
        <dbReference type="EC" id="3.1.3.16"/>
    </reaction>
</comment>
<dbReference type="GO" id="GO:0004725">
    <property type="term" value="F:protein tyrosine phosphatase activity"/>
    <property type="evidence" value="ECO:0007669"/>
    <property type="project" value="TreeGrafter"/>
</dbReference>
<comment type="catalytic activity">
    <reaction evidence="5">
        <text>O-phospho-L-threonyl-[protein] + H2O = L-threonyl-[protein] + phosphate</text>
        <dbReference type="Rhea" id="RHEA:47004"/>
        <dbReference type="Rhea" id="RHEA-COMP:11060"/>
        <dbReference type="Rhea" id="RHEA-COMP:11605"/>
        <dbReference type="ChEBI" id="CHEBI:15377"/>
        <dbReference type="ChEBI" id="CHEBI:30013"/>
        <dbReference type="ChEBI" id="CHEBI:43474"/>
        <dbReference type="ChEBI" id="CHEBI:61977"/>
        <dbReference type="EC" id="3.1.3.16"/>
    </reaction>
</comment>
<dbReference type="Pfam" id="PF00782">
    <property type="entry name" value="DSPc"/>
    <property type="match status" value="1"/>
</dbReference>
<sequence>MPPKVAQPLHQLENNLQRLPDGDIDLFFRVLRFISSYPKLSTLKKATQCAGGAAHTLSTTPSVSVGSSTSMHSSSQSSKTGASASVNNRVVTPPVLREPLETFRMMATNLPIDREGLDAARKTVCHLLRDLCDALGDPAIKKELEGVLLMGKSEPLRTANDGGGQRSSAVEGGDLRAPISFAFTDLNRMQEIVPGLWCGSYHPAADRDLMRSHGVTHVCCCIGTQPRFPGDFTYLTLSADDRPDYDMTPHFARTFEFIENALVKNRGGVLVHCGAGISRAPTVVCAYLMRKLCLSSTAAINLVQSRRPCASPNMGFRQQLHSYGMQLGVKEEAPGVRKGLARDNFSRALNALRKQ</sequence>
<proteinExistence type="inferred from homology"/>
<dbReference type="InterPro" id="IPR000387">
    <property type="entry name" value="Tyr_Pase_dom"/>
</dbReference>
<dbReference type="GeneID" id="94289480"/>
<protein>
    <recommendedName>
        <fullName evidence="11">Dual specificity protein phosphatase</fullName>
    </recommendedName>
</protein>
<dbReference type="GO" id="GO:0007165">
    <property type="term" value="P:signal transduction"/>
    <property type="evidence" value="ECO:0007669"/>
    <property type="project" value="TreeGrafter"/>
</dbReference>
<dbReference type="GO" id="GO:0004722">
    <property type="term" value="F:protein serine/threonine phosphatase activity"/>
    <property type="evidence" value="ECO:0007669"/>
    <property type="project" value="UniProtKB-EC"/>
</dbReference>
<dbReference type="KEGG" id="phet:94289480"/>
<keyword evidence="10" id="KW-1185">Reference proteome</keyword>
<dbReference type="CDD" id="cd14498">
    <property type="entry name" value="DSP"/>
    <property type="match status" value="1"/>
</dbReference>
<evidence type="ECO:0000313" key="10">
    <source>
        <dbReference type="Proteomes" id="UP000674318"/>
    </source>
</evidence>
<dbReference type="PANTHER" id="PTHR45948">
    <property type="entry name" value="DUAL SPECIFICITY PROTEIN PHOSPHATASE DDB_G0269404-RELATED"/>
    <property type="match status" value="1"/>
</dbReference>
<feature type="region of interest" description="Disordered" evidence="6">
    <location>
        <begin position="54"/>
        <end position="88"/>
    </location>
</feature>